<feature type="domain" description="Type II secretion system protein GspF" evidence="11">
    <location>
        <begin position="68"/>
        <end position="191"/>
    </location>
</feature>
<comment type="similarity">
    <text evidence="2 9">Belongs to the GSP F family.</text>
</comment>
<keyword evidence="3 9" id="KW-0813">Transport</keyword>
<dbReference type="PRINTS" id="PR00812">
    <property type="entry name" value="BCTERIALGSPF"/>
</dbReference>
<dbReference type="Pfam" id="PF00482">
    <property type="entry name" value="T2SSF"/>
    <property type="match status" value="2"/>
</dbReference>
<evidence type="ECO:0000256" key="3">
    <source>
        <dbReference type="ARBA" id="ARBA00022448"/>
    </source>
</evidence>
<protein>
    <submittedName>
        <fullName evidence="12">Type II secretion system F family protein</fullName>
    </submittedName>
</protein>
<dbReference type="Proteomes" id="UP000741360">
    <property type="component" value="Unassembled WGS sequence"/>
</dbReference>
<keyword evidence="6 9" id="KW-0812">Transmembrane</keyword>
<keyword evidence="5" id="KW-0997">Cell inner membrane</keyword>
<keyword evidence="4" id="KW-1003">Cell membrane</keyword>
<sequence length="402" mass="43581">MPVFRYAGNAPSGAIKGEIEAADLEAARVLLQRQKIKIATLKAKPKDIQLKIPGFGGGGVGEKDLVVFTRQFSTMINAGLPIVQALDVLAQQTQNKTLANIIRKIRSDVEGGDTLTDAMRRHTKVFDNLYVNMVQAGEIGGIVDTILNRLCAYMEKAMGLKKKVKSAMVYPIAIITIAVMVVVFLMIFVIPTFSKMFAEFGQTLPAPTQIVINLSDFTKKYVFYFVPAFIGAIIAFKQYYKTPPGKLSVDKFMLKAPVFGPLIQKVSVSRFTRTLGTLITSGVPIIDALNITARTAGNKIVELAVLSIVEKIKEGQTIAAPLSEKKVFPPMVVQMISIGESTGALDAMLSKIADFYDEEVDAAVGALTSLMEPLLMVFLGGVIGFIVVAMYLPIFKMASAIG</sequence>
<evidence type="ECO:0000256" key="8">
    <source>
        <dbReference type="ARBA" id="ARBA00023136"/>
    </source>
</evidence>
<evidence type="ECO:0000256" key="7">
    <source>
        <dbReference type="ARBA" id="ARBA00022989"/>
    </source>
</evidence>
<dbReference type="InterPro" id="IPR003004">
    <property type="entry name" value="GspF/PilC"/>
</dbReference>
<accession>A0A932M041</accession>
<evidence type="ECO:0000256" key="10">
    <source>
        <dbReference type="SAM" id="Phobius"/>
    </source>
</evidence>
<dbReference type="AlphaFoldDB" id="A0A932M041"/>
<dbReference type="GO" id="GO:0005886">
    <property type="term" value="C:plasma membrane"/>
    <property type="evidence" value="ECO:0007669"/>
    <property type="project" value="UniProtKB-SubCell"/>
</dbReference>
<evidence type="ECO:0000256" key="5">
    <source>
        <dbReference type="ARBA" id="ARBA00022519"/>
    </source>
</evidence>
<dbReference type="InterPro" id="IPR042094">
    <property type="entry name" value="T2SS_GspF_sf"/>
</dbReference>
<gene>
    <name evidence="12" type="ORF">HYY65_05575</name>
</gene>
<evidence type="ECO:0000256" key="6">
    <source>
        <dbReference type="ARBA" id="ARBA00022692"/>
    </source>
</evidence>
<organism evidence="12 13">
    <name type="scientific">Tectimicrobiota bacterium</name>
    <dbReference type="NCBI Taxonomy" id="2528274"/>
    <lineage>
        <taxon>Bacteria</taxon>
        <taxon>Pseudomonadati</taxon>
        <taxon>Nitrospinota/Tectimicrobiota group</taxon>
        <taxon>Candidatus Tectimicrobiota</taxon>
    </lineage>
</organism>
<dbReference type="PROSITE" id="PS00874">
    <property type="entry name" value="T2SP_F"/>
    <property type="match status" value="1"/>
</dbReference>
<dbReference type="InterPro" id="IPR018076">
    <property type="entry name" value="T2SS_GspF_dom"/>
</dbReference>
<dbReference type="Gene3D" id="1.20.81.30">
    <property type="entry name" value="Type II secretion system (T2SS), domain F"/>
    <property type="match status" value="2"/>
</dbReference>
<feature type="transmembrane region" description="Helical" evidence="10">
    <location>
        <begin position="168"/>
        <end position="190"/>
    </location>
</feature>
<dbReference type="PANTHER" id="PTHR30012">
    <property type="entry name" value="GENERAL SECRETION PATHWAY PROTEIN"/>
    <property type="match status" value="1"/>
</dbReference>
<dbReference type="PANTHER" id="PTHR30012:SF7">
    <property type="entry name" value="PROTEIN TRANSPORT PROTEIN HOFC HOMOLOG"/>
    <property type="match status" value="1"/>
</dbReference>
<proteinExistence type="inferred from homology"/>
<evidence type="ECO:0000256" key="4">
    <source>
        <dbReference type="ARBA" id="ARBA00022475"/>
    </source>
</evidence>
<dbReference type="EMBL" id="JACPSX010000101">
    <property type="protein sequence ID" value="MBI3014527.1"/>
    <property type="molecule type" value="Genomic_DNA"/>
</dbReference>
<evidence type="ECO:0000256" key="9">
    <source>
        <dbReference type="RuleBase" id="RU003923"/>
    </source>
</evidence>
<evidence type="ECO:0000259" key="11">
    <source>
        <dbReference type="Pfam" id="PF00482"/>
    </source>
</evidence>
<comment type="subcellular location">
    <subcellularLocation>
        <location evidence="1">Cell inner membrane</location>
        <topology evidence="1">Multi-pass membrane protein</topology>
    </subcellularLocation>
    <subcellularLocation>
        <location evidence="9">Cell membrane</location>
        <topology evidence="9">Multi-pass membrane protein</topology>
    </subcellularLocation>
</comment>
<feature type="transmembrane region" description="Helical" evidence="10">
    <location>
        <begin position="221"/>
        <end position="240"/>
    </location>
</feature>
<evidence type="ECO:0000256" key="2">
    <source>
        <dbReference type="ARBA" id="ARBA00005745"/>
    </source>
</evidence>
<comment type="caution">
    <text evidence="12">The sequence shown here is derived from an EMBL/GenBank/DDBJ whole genome shotgun (WGS) entry which is preliminary data.</text>
</comment>
<keyword evidence="8 10" id="KW-0472">Membrane</keyword>
<dbReference type="FunFam" id="1.20.81.30:FF:000001">
    <property type="entry name" value="Type II secretion system protein F"/>
    <property type="match status" value="2"/>
</dbReference>
<keyword evidence="7 10" id="KW-1133">Transmembrane helix</keyword>
<evidence type="ECO:0000313" key="12">
    <source>
        <dbReference type="EMBL" id="MBI3014527.1"/>
    </source>
</evidence>
<evidence type="ECO:0000256" key="1">
    <source>
        <dbReference type="ARBA" id="ARBA00004429"/>
    </source>
</evidence>
<name>A0A932M041_UNCTE</name>
<reference evidence="12" key="1">
    <citation type="submission" date="2020-07" db="EMBL/GenBank/DDBJ databases">
        <title>Huge and variable diversity of episymbiotic CPR bacteria and DPANN archaea in groundwater ecosystems.</title>
        <authorList>
            <person name="He C.Y."/>
            <person name="Keren R."/>
            <person name="Whittaker M."/>
            <person name="Farag I.F."/>
            <person name="Doudna J."/>
            <person name="Cate J.H.D."/>
            <person name="Banfield J.F."/>
        </authorList>
    </citation>
    <scope>NUCLEOTIDE SEQUENCE</scope>
    <source>
        <strain evidence="12">NC_groundwater_717_Ag_S-0.2um_59_8</strain>
    </source>
</reference>
<dbReference type="InterPro" id="IPR001992">
    <property type="entry name" value="T2SS_GspF/T4SS_PilC_CS"/>
</dbReference>
<dbReference type="GO" id="GO:0015628">
    <property type="term" value="P:protein secretion by the type II secretion system"/>
    <property type="evidence" value="ECO:0007669"/>
    <property type="project" value="TreeGrafter"/>
</dbReference>
<evidence type="ECO:0000313" key="13">
    <source>
        <dbReference type="Proteomes" id="UP000741360"/>
    </source>
</evidence>
<feature type="domain" description="Type II secretion system protein GspF" evidence="11">
    <location>
        <begin position="271"/>
        <end position="393"/>
    </location>
</feature>
<feature type="transmembrane region" description="Helical" evidence="10">
    <location>
        <begin position="374"/>
        <end position="394"/>
    </location>
</feature>